<dbReference type="EMBL" id="CDHN01000002">
    <property type="protein sequence ID" value="CEJ87104.1"/>
    <property type="molecule type" value="Genomic_DNA"/>
</dbReference>
<evidence type="ECO:0000256" key="3">
    <source>
        <dbReference type="ARBA" id="ARBA00004370"/>
    </source>
</evidence>
<dbReference type="Proteomes" id="UP000039046">
    <property type="component" value="Unassembled WGS sequence"/>
</dbReference>
<evidence type="ECO:0000313" key="8">
    <source>
        <dbReference type="Proteomes" id="UP000039046"/>
    </source>
</evidence>
<dbReference type="HOGENOM" id="CLU_000288_182_5_1"/>
<dbReference type="AlphaFoldDB" id="A0A0A1TFY3"/>
<accession>A0A0A1TFY3</accession>
<dbReference type="GO" id="GO:0016020">
    <property type="term" value="C:membrane"/>
    <property type="evidence" value="ECO:0007669"/>
    <property type="project" value="UniProtKB-SubCell"/>
</dbReference>
<proteinExistence type="predicted"/>
<gene>
    <name evidence="7" type="ORF">VHEMI04303</name>
</gene>
<dbReference type="PANTHER" id="PTHR48182:SF2">
    <property type="entry name" value="PROTEIN SERAC1"/>
    <property type="match status" value="1"/>
</dbReference>
<evidence type="ECO:0000256" key="6">
    <source>
        <dbReference type="ARBA" id="ARBA00023136"/>
    </source>
</evidence>
<evidence type="ECO:0000256" key="4">
    <source>
        <dbReference type="ARBA" id="ARBA00022824"/>
    </source>
</evidence>
<name>A0A0A1TFY3_9HYPO</name>
<sequence length="375" mass="42263">MEPVRKHVMQLDKGPASSLSSRFWVATVTFGIPIKADKLEIELKRHIFEAASRLRVDSDFFGLTPLSDPGEDASVDIIAVSGLGGHAFGSWKSRAKHDMWLRDFLPEAVPTSRIFIYGYDTKLPGSLSDASILELSRRLLESVKSTRASAKNRPIIFIGHSLGNLVIKQVSRSGLRRGIENESLMTMVRGKPNEELVRSLSESSPFLGLLHKMSLERFNLRDSRILCVFETCTTTTVQWSEELGKWTRSGPNVIMVPRASAIHARPNEKDHDHLSINANHSDIVKFSDQSDADYIMIQSRLESLSSRAPEVVRRRLVELDEQLLQTQKRYIKRLKAPDSASFREFNIDDPTPGTLSGFVLQPAFQRWVTMKPCYG</sequence>
<evidence type="ECO:0008006" key="9">
    <source>
        <dbReference type="Google" id="ProtNLM"/>
    </source>
</evidence>
<evidence type="ECO:0000256" key="2">
    <source>
        <dbReference type="ARBA" id="ARBA00004240"/>
    </source>
</evidence>
<protein>
    <recommendedName>
        <fullName evidence="9">DUF676 domain-containing protein</fullName>
    </recommendedName>
</protein>
<keyword evidence="4" id="KW-0256">Endoplasmic reticulum</keyword>
<dbReference type="GO" id="GO:0005783">
    <property type="term" value="C:endoplasmic reticulum"/>
    <property type="evidence" value="ECO:0007669"/>
    <property type="project" value="UniProtKB-SubCell"/>
</dbReference>
<dbReference type="SUPFAM" id="SSF53474">
    <property type="entry name" value="alpha/beta-Hydrolases"/>
    <property type="match status" value="1"/>
</dbReference>
<reference evidence="7 8" key="1">
    <citation type="journal article" date="2015" name="Genome Announc.">
        <title>Draft Genome Sequence and Gene Annotation of the Entomopathogenic Fungus Verticillium hemipterigenum.</title>
        <authorList>
            <person name="Horn F."/>
            <person name="Habel A."/>
            <person name="Scharf D.H."/>
            <person name="Dworschak J."/>
            <person name="Brakhage A.A."/>
            <person name="Guthke R."/>
            <person name="Hertweck C."/>
            <person name="Linde J."/>
        </authorList>
    </citation>
    <scope>NUCLEOTIDE SEQUENCE [LARGE SCALE GENOMIC DNA]</scope>
</reference>
<keyword evidence="6" id="KW-0472">Membrane</keyword>
<dbReference type="GO" id="GO:0005739">
    <property type="term" value="C:mitochondrion"/>
    <property type="evidence" value="ECO:0007669"/>
    <property type="project" value="UniProtKB-SubCell"/>
</dbReference>
<dbReference type="PANTHER" id="PTHR48182">
    <property type="entry name" value="PROTEIN SERAC1"/>
    <property type="match status" value="1"/>
</dbReference>
<organism evidence="7 8">
    <name type="scientific">[Torrubiella] hemipterigena</name>
    <dbReference type="NCBI Taxonomy" id="1531966"/>
    <lineage>
        <taxon>Eukaryota</taxon>
        <taxon>Fungi</taxon>
        <taxon>Dikarya</taxon>
        <taxon>Ascomycota</taxon>
        <taxon>Pezizomycotina</taxon>
        <taxon>Sordariomycetes</taxon>
        <taxon>Hypocreomycetidae</taxon>
        <taxon>Hypocreales</taxon>
        <taxon>Clavicipitaceae</taxon>
        <taxon>Clavicipitaceae incertae sedis</taxon>
        <taxon>'Torrubiella' clade</taxon>
    </lineage>
</organism>
<dbReference type="InterPro" id="IPR029058">
    <property type="entry name" value="AB_hydrolase_fold"/>
</dbReference>
<keyword evidence="5" id="KW-0496">Mitochondrion</keyword>
<evidence type="ECO:0000256" key="5">
    <source>
        <dbReference type="ARBA" id="ARBA00023128"/>
    </source>
</evidence>
<evidence type="ECO:0000313" key="7">
    <source>
        <dbReference type="EMBL" id="CEJ87104.1"/>
    </source>
</evidence>
<dbReference type="Gene3D" id="3.40.50.1820">
    <property type="entry name" value="alpha/beta hydrolase"/>
    <property type="match status" value="1"/>
</dbReference>
<evidence type="ECO:0000256" key="1">
    <source>
        <dbReference type="ARBA" id="ARBA00004173"/>
    </source>
</evidence>
<keyword evidence="8" id="KW-1185">Reference proteome</keyword>
<dbReference type="InterPro" id="IPR052374">
    <property type="entry name" value="SERAC1"/>
</dbReference>
<dbReference type="OrthoDB" id="4894031at2759"/>
<comment type="subcellular location">
    <subcellularLocation>
        <location evidence="2">Endoplasmic reticulum</location>
    </subcellularLocation>
    <subcellularLocation>
        <location evidence="3">Membrane</location>
    </subcellularLocation>
    <subcellularLocation>
        <location evidence="1">Mitochondrion</location>
    </subcellularLocation>
</comment>